<dbReference type="RefSeq" id="WP_262068544.1">
    <property type="nucleotide sequence ID" value="NZ_JAMXOC010000005.1"/>
</dbReference>
<dbReference type="InterPro" id="IPR007712">
    <property type="entry name" value="RelE/ParE_toxin"/>
</dbReference>
<evidence type="ECO:0000313" key="3">
    <source>
        <dbReference type="Proteomes" id="UP001523565"/>
    </source>
</evidence>
<dbReference type="Gene3D" id="3.30.2310.20">
    <property type="entry name" value="RelE-like"/>
    <property type="match status" value="1"/>
</dbReference>
<gene>
    <name evidence="2" type="ORF">NK118_05275</name>
</gene>
<evidence type="ECO:0000313" key="2">
    <source>
        <dbReference type="EMBL" id="MCP1109663.1"/>
    </source>
</evidence>
<accession>A0ABT1EG84</accession>
<organism evidence="2 3">
    <name type="scientific">Ohessyouella blattaphilus</name>
    <dbReference type="NCBI Taxonomy" id="2949333"/>
    <lineage>
        <taxon>Bacteria</taxon>
        <taxon>Bacillati</taxon>
        <taxon>Bacillota</taxon>
        <taxon>Clostridia</taxon>
        <taxon>Lachnospirales</taxon>
        <taxon>Lachnospiraceae</taxon>
        <taxon>Ohessyouella</taxon>
    </lineage>
</organism>
<dbReference type="Proteomes" id="UP001523565">
    <property type="component" value="Unassembled WGS sequence"/>
</dbReference>
<dbReference type="InterPro" id="IPR035093">
    <property type="entry name" value="RelE/ParE_toxin_dom_sf"/>
</dbReference>
<evidence type="ECO:0000256" key="1">
    <source>
        <dbReference type="ARBA" id="ARBA00022649"/>
    </source>
</evidence>
<proteinExistence type="predicted"/>
<comment type="caution">
    <text evidence="2">The sequence shown here is derived from an EMBL/GenBank/DDBJ whole genome shotgun (WGS) entry which is preliminary data.</text>
</comment>
<sequence>MVKRMYRVNITEKADSQMRELALYIAEESGSNEVALKYIGKMEKSIEQLIVFPEAGSVPRNQTIKKQGYRVLVVEKHLVFYKFNKAEGEVTIYAVVDYRREYQFIMLPAG</sequence>
<keyword evidence="3" id="KW-1185">Reference proteome</keyword>
<dbReference type="Pfam" id="PF05016">
    <property type="entry name" value="ParE_toxin"/>
    <property type="match status" value="1"/>
</dbReference>
<name>A0ABT1EG84_9FIRM</name>
<keyword evidence="1" id="KW-1277">Toxin-antitoxin system</keyword>
<reference evidence="2 3" key="1">
    <citation type="journal article" date="2022" name="Genome Biol. Evol.">
        <title>Host diet, physiology and behaviors set the stage for Lachnospiraceae cladogenesis.</title>
        <authorList>
            <person name="Vera-Ponce De Leon A."/>
            <person name="Schneider M."/>
            <person name="Jahnes B.C."/>
            <person name="Sadowski V."/>
            <person name="Camuy-Velez L.A."/>
            <person name="Duan J."/>
            <person name="Sabree Z.L."/>
        </authorList>
    </citation>
    <scope>NUCLEOTIDE SEQUENCE [LARGE SCALE GENOMIC DNA]</scope>
    <source>
        <strain evidence="2 3">PAL227</strain>
    </source>
</reference>
<dbReference type="EMBL" id="JAMZFV010000005">
    <property type="protein sequence ID" value="MCP1109663.1"/>
    <property type="molecule type" value="Genomic_DNA"/>
</dbReference>
<protein>
    <submittedName>
        <fullName evidence="2">Type II toxin-antitoxin system RelE/ParE family toxin</fullName>
    </submittedName>
</protein>